<keyword evidence="1" id="KW-0472">Membrane</keyword>
<evidence type="ECO:0000259" key="2">
    <source>
        <dbReference type="Pfam" id="PF09413"/>
    </source>
</evidence>
<dbReference type="RefSeq" id="WP_116881738.1">
    <property type="nucleotide sequence ID" value="NZ_QURB01000009.1"/>
</dbReference>
<protein>
    <submittedName>
        <fullName evidence="3">DUF2007 domain-containing protein</fullName>
    </submittedName>
</protein>
<name>A0A3E1EUU8_9FLAO</name>
<reference evidence="3 4" key="1">
    <citation type="submission" date="2018-08" db="EMBL/GenBank/DDBJ databases">
        <title>The draft genome squence of Brumimicrobium sp. N62.</title>
        <authorList>
            <person name="Du Z.-J."/>
            <person name="Luo H.-R."/>
        </authorList>
    </citation>
    <scope>NUCLEOTIDE SEQUENCE [LARGE SCALE GENOMIC DNA]</scope>
    <source>
        <strain evidence="3 4">N62</strain>
    </source>
</reference>
<dbReference type="SUPFAM" id="SSF54913">
    <property type="entry name" value="GlnB-like"/>
    <property type="match status" value="1"/>
</dbReference>
<organism evidence="3 4">
    <name type="scientific">Brumimicrobium aurantiacum</name>
    <dbReference type="NCBI Taxonomy" id="1737063"/>
    <lineage>
        <taxon>Bacteria</taxon>
        <taxon>Pseudomonadati</taxon>
        <taxon>Bacteroidota</taxon>
        <taxon>Flavobacteriia</taxon>
        <taxon>Flavobacteriales</taxon>
        <taxon>Crocinitomicaceae</taxon>
        <taxon>Brumimicrobium</taxon>
    </lineage>
</organism>
<dbReference type="InterPro" id="IPR011322">
    <property type="entry name" value="N-reg_PII-like_a/b"/>
</dbReference>
<accession>A0A3E1EUU8</accession>
<gene>
    <name evidence="3" type="ORF">DXU93_13010</name>
</gene>
<dbReference type="Gene3D" id="3.30.70.790">
    <property type="entry name" value="UreE, C-terminal domain"/>
    <property type="match status" value="1"/>
</dbReference>
<dbReference type="Pfam" id="PF09413">
    <property type="entry name" value="DUF2007"/>
    <property type="match status" value="1"/>
</dbReference>
<evidence type="ECO:0000313" key="3">
    <source>
        <dbReference type="EMBL" id="RFC53346.1"/>
    </source>
</evidence>
<feature type="transmembrane region" description="Helical" evidence="1">
    <location>
        <begin position="108"/>
        <end position="127"/>
    </location>
</feature>
<comment type="caution">
    <text evidence="3">The sequence shown here is derived from an EMBL/GenBank/DDBJ whole genome shotgun (WGS) entry which is preliminary data.</text>
</comment>
<sequence>MQSHKRITILTFDYPHDAIFAKSRLESEGIEVYLKDEHTVQANPLYSGAIGGVKLQVFESDLENARKILNMSEELPDIEEGTPPSNFLLKINEKTTAIPFIGHLRFELRIMIIIAIVVGLLATLVHFTTKPSISERLINAKWCVEKLVYDAKDFTPKTIDNSIIKYVYEGKCDEIIEFNSSNYIFLPGFNTTAAKGEYYIFGDSIEILSTNKFEYVYDGYYEYELDGNYLTLYAETTTIYCRKERNPYF</sequence>
<feature type="domain" description="DUF2007" evidence="2">
    <location>
        <begin position="8"/>
        <end position="70"/>
    </location>
</feature>
<dbReference type="EMBL" id="QURB01000009">
    <property type="protein sequence ID" value="RFC53346.1"/>
    <property type="molecule type" value="Genomic_DNA"/>
</dbReference>
<dbReference type="InterPro" id="IPR018551">
    <property type="entry name" value="DUF2007"/>
</dbReference>
<dbReference type="Proteomes" id="UP000257127">
    <property type="component" value="Unassembled WGS sequence"/>
</dbReference>
<keyword evidence="1" id="KW-1133">Transmembrane helix</keyword>
<evidence type="ECO:0000313" key="4">
    <source>
        <dbReference type="Proteomes" id="UP000257127"/>
    </source>
</evidence>
<keyword evidence="1" id="KW-0812">Transmembrane</keyword>
<proteinExistence type="predicted"/>
<evidence type="ECO:0000256" key="1">
    <source>
        <dbReference type="SAM" id="Phobius"/>
    </source>
</evidence>
<dbReference type="OrthoDB" id="8480302at2"/>
<dbReference type="AlphaFoldDB" id="A0A3E1EUU8"/>
<keyword evidence="4" id="KW-1185">Reference proteome</keyword>